<feature type="compositionally biased region" description="Pro residues" evidence="1">
    <location>
        <begin position="730"/>
        <end position="750"/>
    </location>
</feature>
<name>A0A8H6P3Q3_9EURO</name>
<feature type="compositionally biased region" description="Low complexity" evidence="1">
    <location>
        <begin position="239"/>
        <end position="252"/>
    </location>
</feature>
<feature type="compositionally biased region" description="Low complexity" evidence="1">
    <location>
        <begin position="719"/>
        <end position="729"/>
    </location>
</feature>
<feature type="region of interest" description="Disordered" evidence="1">
    <location>
        <begin position="182"/>
        <end position="261"/>
    </location>
</feature>
<feature type="compositionally biased region" description="Acidic residues" evidence="1">
    <location>
        <begin position="195"/>
        <end position="209"/>
    </location>
</feature>
<reference evidence="2" key="1">
    <citation type="submission" date="2020-06" db="EMBL/GenBank/DDBJ databases">
        <title>Draft genome sequences of strains closely related to Aspergillus parafelis and Aspergillus hiratsukae.</title>
        <authorList>
            <person name="Dos Santos R.A.C."/>
            <person name="Rivero-Menendez O."/>
            <person name="Steenwyk J.L."/>
            <person name="Mead M.E."/>
            <person name="Goldman G.H."/>
            <person name="Alastruey-Izquierdo A."/>
            <person name="Rokas A."/>
        </authorList>
    </citation>
    <scope>NUCLEOTIDE SEQUENCE</scope>
    <source>
        <strain evidence="2">CNM-CM5793</strain>
        <strain evidence="3">CNM-CM6106</strain>
    </source>
</reference>
<keyword evidence="4" id="KW-1185">Reference proteome</keyword>
<protein>
    <submittedName>
        <fullName evidence="2">Uncharacterized protein</fullName>
    </submittedName>
</protein>
<dbReference type="EMBL" id="JACBAD010002096">
    <property type="protein sequence ID" value="KAF7116988.1"/>
    <property type="molecule type" value="Genomic_DNA"/>
</dbReference>
<gene>
    <name evidence="2" type="ORF">CNMCM5793_005635</name>
    <name evidence="3" type="ORF">CNMCM6106_003608</name>
</gene>
<feature type="region of interest" description="Disordered" evidence="1">
    <location>
        <begin position="713"/>
        <end position="750"/>
    </location>
</feature>
<evidence type="ECO:0000313" key="2">
    <source>
        <dbReference type="EMBL" id="KAF7116988.1"/>
    </source>
</evidence>
<proteinExistence type="predicted"/>
<feature type="compositionally biased region" description="Low complexity" evidence="1">
    <location>
        <begin position="210"/>
        <end position="226"/>
    </location>
</feature>
<organism evidence="2 4">
    <name type="scientific">Aspergillus hiratsukae</name>
    <dbReference type="NCBI Taxonomy" id="1194566"/>
    <lineage>
        <taxon>Eukaryota</taxon>
        <taxon>Fungi</taxon>
        <taxon>Dikarya</taxon>
        <taxon>Ascomycota</taxon>
        <taxon>Pezizomycotina</taxon>
        <taxon>Eurotiomycetes</taxon>
        <taxon>Eurotiomycetidae</taxon>
        <taxon>Eurotiales</taxon>
        <taxon>Aspergillaceae</taxon>
        <taxon>Aspergillus</taxon>
        <taxon>Aspergillus subgen. Fumigati</taxon>
    </lineage>
</organism>
<dbReference type="EMBL" id="JACBAF010002079">
    <property type="protein sequence ID" value="KAF7168394.1"/>
    <property type="molecule type" value="Genomic_DNA"/>
</dbReference>
<evidence type="ECO:0000313" key="3">
    <source>
        <dbReference type="EMBL" id="KAF7168394.1"/>
    </source>
</evidence>
<feature type="region of interest" description="Disordered" evidence="1">
    <location>
        <begin position="1206"/>
        <end position="1239"/>
    </location>
</feature>
<evidence type="ECO:0000313" key="4">
    <source>
        <dbReference type="Proteomes" id="UP000630445"/>
    </source>
</evidence>
<dbReference type="Proteomes" id="UP000630445">
    <property type="component" value="Unassembled WGS sequence"/>
</dbReference>
<dbReference type="OrthoDB" id="4508695at2759"/>
<dbReference type="Proteomes" id="UP000662466">
    <property type="component" value="Unassembled WGS sequence"/>
</dbReference>
<comment type="caution">
    <text evidence="2">The sequence shown here is derived from an EMBL/GenBank/DDBJ whole genome shotgun (WGS) entry which is preliminary data.</text>
</comment>
<evidence type="ECO:0000256" key="1">
    <source>
        <dbReference type="SAM" id="MobiDB-lite"/>
    </source>
</evidence>
<accession>A0A8H6P3Q3</accession>
<sequence>MALTTFARVQYDPARLHETGPLRKKMLDYGQEHFVHGNWYQTVRITALGNKALRELCHTQDQKTVWRFPSYSFVVRKGSISVEQLKTGPQSYLGTAIATDNMDVPGTFPVNDDYEDETIQQKLLDRLSNGDAEYYTKMDAGFKIGIEIEMLFSQSNPSVKSITLSAVFDVLEAGGLRQVRYNGPVLKEHPPPVIEVDDGNNEDDEENNGDDGAVSTGAAGSSAGRSTDPQRTPRKPSISASATPASARATRANARKLATGSSSAGSQRLLEWLKLKADDVEFRNGMKLIGLDVSDGEMVINPTTYSRSNARTVACALHTGVNNGNGYNREISPSGHLRPLRALLGVNRKLGRLPRVMLPSGSLPRWWSCPRTLGSSRVHTRTLRWSPVSVPGQGHNLCPAASVHGSQGLCSARSCGLATTKRSITTAFGLAERDVCLADSPEHHAGHELDWLALDMGHIDPPRCKREWNISAARRFYQDVESVTTKLENTRLIQTCLKKRFLTNYQLQNVFLSRARAGLSLERRIGFTPTDRKTNRDVTCYGVEVAHFQSPLSQNLHLNNPAAVYNCEMPPLEQFGRRWTRKLSREVSAAAGSTGRPSIPSILKPRIQVDEGLTRFFDSLFPTPVPLDETQRSEAQQAMIEPSETSHALPFSRMPPQWGRVSIQFKYSLADEGWEAKACQQFFEAASALMRCGAPELTLTAYVQLRVGDGASGSATDRGAGAHSAVVAAPPGPPAPPPPPAPVVPAPPPGETPRLPAHEQCYRCLQAACYRDAGELPFCSGYLSAPGVWHCASNVRPCVPSMSSCVGAVADIAPFFFLKCPAVALPEARQVVAADYARRATHPRVVDLAREAVTEAARSDWCHRWSTGAAFCQSSGTAILAMCPVLTFHQTAKPSPRDLLGKTVYLSLHSRRMGPAGKSTSRETHANIVSFTSNTFCWYPEMAQLRLTSDQKHVLWSPRPTLRVFPNRHTTRPSESKYTPRQDQTSRWLEFPRYVLERGRHEVFFTLMTPGTRYIEYLERTASTITAEPGESMKKQSFRLQFAGRFKETRMKATMSSFDYEAYLQHYVDGQAEGSVHQACVRATNTDGGTLTDFVYLTEWPADLPTPSLIAAVAPPAGPPAPPPPPPPLILVPSPGVPVGAKWHCYRCLQAAGHRGAGVLPVCSGYLGADGKCGRYPKKEPPYALPIHLTAMIGLLTKKWMGKRKLSGAATPSSSSPRKSRRKSVASSPSHGPSAQVPEFNNKAALDLLQLHLEELETALEGFADKQIKWRCDRRNCELDLGKWLYAKHNDYLSNHSSHSKTTEDDINDSGIDYQGVNHINALALGSGIPHMLMPGR</sequence>